<sequence length="345" mass="35815">MSALERSGQAALSRPVRWRPGRTALLLLAVVCSVLLAVGLGSVSISLPETLRAFGHGLSGQALSGSEVIVWQLRLPRVALGLLVGACLSVCGGAFQGVFRNPLADPYLMGVASGAALGATVSLVLDWPAAVTPVAALVGAMLSVALALALARSGRRFPPARLILSGVVVGSIMTAIGTYLMLHGEDRLRQVYSFTLGNLAFGGWAQVRVVLPYAVLGGGLLVLLGRALNVLSLGDLTARSLGLPVERLRLLVIVAASLATAAAVSYAGIIGFVGLVTPHLVRRLWGSDYRVLLPISALAGGGLLVLSDLLARTLTRPTELPVGVVTTLLGGPFFLYLLRRQGQIE</sequence>
<dbReference type="EMBL" id="CP158299">
    <property type="protein sequence ID" value="XBV87060.1"/>
    <property type="molecule type" value="Genomic_DNA"/>
</dbReference>
<keyword evidence="3" id="KW-0813">Transport</keyword>
<evidence type="ECO:0000256" key="7">
    <source>
        <dbReference type="ARBA" id="ARBA00023136"/>
    </source>
</evidence>
<evidence type="ECO:0000313" key="9">
    <source>
        <dbReference type="EMBL" id="XBV87060.1"/>
    </source>
</evidence>
<evidence type="ECO:0000256" key="2">
    <source>
        <dbReference type="ARBA" id="ARBA00007935"/>
    </source>
</evidence>
<keyword evidence="5 8" id="KW-0812">Transmembrane</keyword>
<feature type="transmembrane region" description="Helical" evidence="8">
    <location>
        <begin position="78"/>
        <end position="99"/>
    </location>
</feature>
<proteinExistence type="inferred from homology"/>
<accession>A0AAU7UG31</accession>
<dbReference type="RefSeq" id="WP_350245168.1">
    <property type="nucleotide sequence ID" value="NZ_CP158299.1"/>
</dbReference>
<feature type="transmembrane region" description="Helical" evidence="8">
    <location>
        <begin position="289"/>
        <end position="314"/>
    </location>
</feature>
<evidence type="ECO:0000256" key="6">
    <source>
        <dbReference type="ARBA" id="ARBA00022989"/>
    </source>
</evidence>
<comment type="similarity">
    <text evidence="2">Belongs to the binding-protein-dependent transport system permease family. FecCD subfamily.</text>
</comment>
<dbReference type="KEGG" id="dsc:ABOD76_12375"/>
<evidence type="ECO:0000256" key="4">
    <source>
        <dbReference type="ARBA" id="ARBA00022475"/>
    </source>
</evidence>
<evidence type="ECO:0000256" key="8">
    <source>
        <dbReference type="SAM" id="Phobius"/>
    </source>
</evidence>
<dbReference type="GO" id="GO:0005886">
    <property type="term" value="C:plasma membrane"/>
    <property type="evidence" value="ECO:0007669"/>
    <property type="project" value="UniProtKB-SubCell"/>
</dbReference>
<name>A0AAU7UG31_9DEIO</name>
<feature type="transmembrane region" description="Helical" evidence="8">
    <location>
        <begin position="248"/>
        <end position="277"/>
    </location>
</feature>
<dbReference type="PANTHER" id="PTHR30472:SF25">
    <property type="entry name" value="ABC TRANSPORTER PERMEASE PROTEIN MJ0876-RELATED"/>
    <property type="match status" value="1"/>
</dbReference>
<keyword evidence="6 8" id="KW-1133">Transmembrane helix</keyword>
<dbReference type="Gene3D" id="1.10.3470.10">
    <property type="entry name" value="ABC transporter involved in vitamin B12 uptake, BtuC"/>
    <property type="match status" value="1"/>
</dbReference>
<dbReference type="InterPro" id="IPR000522">
    <property type="entry name" value="ABC_transptr_permease_BtuC"/>
</dbReference>
<comment type="subcellular location">
    <subcellularLocation>
        <location evidence="1">Cell membrane</location>
        <topology evidence="1">Multi-pass membrane protein</topology>
    </subcellularLocation>
</comment>
<feature type="transmembrane region" description="Helical" evidence="8">
    <location>
        <begin position="106"/>
        <end position="125"/>
    </location>
</feature>
<evidence type="ECO:0000256" key="1">
    <source>
        <dbReference type="ARBA" id="ARBA00004651"/>
    </source>
</evidence>
<dbReference type="InterPro" id="IPR037294">
    <property type="entry name" value="ABC_BtuC-like"/>
</dbReference>
<feature type="transmembrane region" description="Helical" evidence="8">
    <location>
        <begin position="131"/>
        <end position="150"/>
    </location>
</feature>
<feature type="transmembrane region" description="Helical" evidence="8">
    <location>
        <begin position="24"/>
        <end position="47"/>
    </location>
</feature>
<keyword evidence="7 8" id="KW-0472">Membrane</keyword>
<dbReference type="FunFam" id="1.10.3470.10:FF:000001">
    <property type="entry name" value="Vitamin B12 ABC transporter permease BtuC"/>
    <property type="match status" value="1"/>
</dbReference>
<dbReference type="SUPFAM" id="SSF81345">
    <property type="entry name" value="ABC transporter involved in vitamin B12 uptake, BtuC"/>
    <property type="match status" value="1"/>
</dbReference>
<protein>
    <submittedName>
        <fullName evidence="9">Iron ABC transporter permease</fullName>
    </submittedName>
</protein>
<keyword evidence="4" id="KW-1003">Cell membrane</keyword>
<dbReference type="GO" id="GO:0022857">
    <property type="term" value="F:transmembrane transporter activity"/>
    <property type="evidence" value="ECO:0007669"/>
    <property type="project" value="InterPro"/>
</dbReference>
<dbReference type="CDD" id="cd06550">
    <property type="entry name" value="TM_ABC_iron-siderophores_like"/>
    <property type="match status" value="1"/>
</dbReference>
<evidence type="ECO:0000256" key="3">
    <source>
        <dbReference type="ARBA" id="ARBA00022448"/>
    </source>
</evidence>
<organism evidence="9">
    <name type="scientific">Deinococcus sonorensis KR-87</name>
    <dbReference type="NCBI Taxonomy" id="694439"/>
    <lineage>
        <taxon>Bacteria</taxon>
        <taxon>Thermotogati</taxon>
        <taxon>Deinococcota</taxon>
        <taxon>Deinococci</taxon>
        <taxon>Deinococcales</taxon>
        <taxon>Deinococcaceae</taxon>
        <taxon>Deinococcus</taxon>
    </lineage>
</organism>
<feature type="transmembrane region" description="Helical" evidence="8">
    <location>
        <begin position="162"/>
        <end position="182"/>
    </location>
</feature>
<dbReference type="AlphaFoldDB" id="A0AAU7UG31"/>
<feature type="transmembrane region" description="Helical" evidence="8">
    <location>
        <begin position="210"/>
        <end position="228"/>
    </location>
</feature>
<dbReference type="PANTHER" id="PTHR30472">
    <property type="entry name" value="FERRIC ENTEROBACTIN TRANSPORT SYSTEM PERMEASE PROTEIN"/>
    <property type="match status" value="1"/>
</dbReference>
<evidence type="ECO:0000256" key="5">
    <source>
        <dbReference type="ARBA" id="ARBA00022692"/>
    </source>
</evidence>
<reference evidence="9" key="1">
    <citation type="submission" date="2024-06" db="EMBL/GenBank/DDBJ databases">
        <title>Draft Genome Sequence of Deinococcus sonorensis Type Strain KR-87, a Biofilm Producing Representative of the Genus Deinococcus.</title>
        <authorList>
            <person name="Boren L.S."/>
            <person name="Grosso R.A."/>
            <person name="Hugenberg-Cox A.N."/>
            <person name="Hill J.T.E."/>
            <person name="Albert C.M."/>
            <person name="Tuohy J.M."/>
        </authorList>
    </citation>
    <scope>NUCLEOTIDE SEQUENCE</scope>
    <source>
        <strain evidence="9">KR-87</strain>
    </source>
</reference>
<feature type="transmembrane region" description="Helical" evidence="8">
    <location>
        <begin position="320"/>
        <end position="338"/>
    </location>
</feature>
<dbReference type="GO" id="GO:0033214">
    <property type="term" value="P:siderophore-iron import into cell"/>
    <property type="evidence" value="ECO:0007669"/>
    <property type="project" value="TreeGrafter"/>
</dbReference>
<gene>
    <name evidence="9" type="ORF">ABOD76_12375</name>
</gene>
<dbReference type="Pfam" id="PF01032">
    <property type="entry name" value="FecCD"/>
    <property type="match status" value="1"/>
</dbReference>